<evidence type="ECO:0000313" key="3">
    <source>
        <dbReference type="Proteomes" id="UP001529510"/>
    </source>
</evidence>
<name>A0ABD0PAP0_CIRMR</name>
<dbReference type="Proteomes" id="UP001529510">
    <property type="component" value="Unassembled WGS sequence"/>
</dbReference>
<sequence>MHLCPQNAAKWRGPPRLLSRACKFSSALEVKAYTASGQAVSTLHAMAILQVYQAKVLKDLHEGVPDPELLQELCSVTGYALRTMKVMAQALGRPIYTMVVQEHHLWLNLVEMQDSEKVRFLDALISQKQTEAIKHILPQRVASASLAPPRQQPPPAQRRGRPPARTALQQAGPAARPAQEGGTARPSTGHKELLSGFKAFLRWAAQVRQVGVFSRLAEPPQSLSLASQDHLTRLCDSIHKMPAQNAVVLRAEIAIE</sequence>
<accession>A0ABD0PAP0</accession>
<reference evidence="2 3" key="1">
    <citation type="submission" date="2024-05" db="EMBL/GenBank/DDBJ databases">
        <title>Genome sequencing and assembly of Indian major carp, Cirrhinus mrigala (Hamilton, 1822).</title>
        <authorList>
            <person name="Mohindra V."/>
            <person name="Chowdhury L.M."/>
            <person name="Lal K."/>
            <person name="Jena J.K."/>
        </authorList>
    </citation>
    <scope>NUCLEOTIDE SEQUENCE [LARGE SCALE GENOMIC DNA]</scope>
    <source>
        <strain evidence="2">CM1030</strain>
        <tissue evidence="2">Blood</tissue>
    </source>
</reference>
<evidence type="ECO:0000313" key="2">
    <source>
        <dbReference type="EMBL" id="KAL0170346.1"/>
    </source>
</evidence>
<evidence type="ECO:0000256" key="1">
    <source>
        <dbReference type="SAM" id="MobiDB-lite"/>
    </source>
</evidence>
<keyword evidence="3" id="KW-1185">Reference proteome</keyword>
<dbReference type="EMBL" id="JAMKFB020000017">
    <property type="protein sequence ID" value="KAL0170346.1"/>
    <property type="molecule type" value="Genomic_DNA"/>
</dbReference>
<gene>
    <name evidence="2" type="ORF">M9458_034942</name>
</gene>
<comment type="caution">
    <text evidence="2">The sequence shown here is derived from an EMBL/GenBank/DDBJ whole genome shotgun (WGS) entry which is preliminary data.</text>
</comment>
<proteinExistence type="predicted"/>
<dbReference type="AlphaFoldDB" id="A0ABD0PAP0"/>
<protein>
    <submittedName>
        <fullName evidence="2">Uncharacterized protein</fullName>
    </submittedName>
</protein>
<feature type="region of interest" description="Disordered" evidence="1">
    <location>
        <begin position="143"/>
        <end position="189"/>
    </location>
</feature>
<organism evidence="2 3">
    <name type="scientific">Cirrhinus mrigala</name>
    <name type="common">Mrigala</name>
    <dbReference type="NCBI Taxonomy" id="683832"/>
    <lineage>
        <taxon>Eukaryota</taxon>
        <taxon>Metazoa</taxon>
        <taxon>Chordata</taxon>
        <taxon>Craniata</taxon>
        <taxon>Vertebrata</taxon>
        <taxon>Euteleostomi</taxon>
        <taxon>Actinopterygii</taxon>
        <taxon>Neopterygii</taxon>
        <taxon>Teleostei</taxon>
        <taxon>Ostariophysi</taxon>
        <taxon>Cypriniformes</taxon>
        <taxon>Cyprinidae</taxon>
        <taxon>Labeoninae</taxon>
        <taxon>Labeonini</taxon>
        <taxon>Cirrhinus</taxon>
    </lineage>
</organism>